<dbReference type="EMBL" id="FJNE01000002">
    <property type="protein sequence ID" value="CZQ86244.1"/>
    <property type="molecule type" value="Genomic_DNA"/>
</dbReference>
<keyword evidence="1" id="KW-0812">Transmembrane</keyword>
<reference evidence="2 3" key="1">
    <citation type="submission" date="2016-02" db="EMBL/GenBank/DDBJ databases">
        <authorList>
            <person name="Wen L."/>
            <person name="He K."/>
            <person name="Yang H."/>
        </authorList>
    </citation>
    <scope>NUCLEOTIDE SEQUENCE [LARGE SCALE GENOMIC DNA]</scope>
    <source>
        <strain evidence="2">Trichococcus palustris</strain>
    </source>
</reference>
<organism evidence="2 3">
    <name type="scientific">Trichococcus palustris</name>
    <dbReference type="NCBI Taxonomy" id="140314"/>
    <lineage>
        <taxon>Bacteria</taxon>
        <taxon>Bacillati</taxon>
        <taxon>Bacillota</taxon>
        <taxon>Bacilli</taxon>
        <taxon>Lactobacillales</taxon>
        <taxon>Carnobacteriaceae</taxon>
        <taxon>Trichococcus</taxon>
    </lineage>
</organism>
<sequence length="206" mass="22228">MTGKTHVAVGVATTLLITKPSTLKELLLCLGVSVIGSVICDIDVTTSESHQTLNKILGIILVVAVLLAFAEYQWSVGILSAMLNNSTYFRLFLGAVIFLGICIFGKEQPHRSFLHSLLGVALLSMAVYILSPTLVLYFAVAMASHIMIDTLNQKKVKLFYPLPGGIRFGLCSADGIVNSVLFKVGSLAVFVEIILSLSRMSMTLFS</sequence>
<evidence type="ECO:0000313" key="2">
    <source>
        <dbReference type="EMBL" id="CZQ86244.1"/>
    </source>
</evidence>
<feature type="transmembrane region" description="Helical" evidence="1">
    <location>
        <begin position="56"/>
        <end position="75"/>
    </location>
</feature>
<keyword evidence="3" id="KW-1185">Reference proteome</keyword>
<evidence type="ECO:0000313" key="3">
    <source>
        <dbReference type="Proteomes" id="UP000242754"/>
    </source>
</evidence>
<dbReference type="Pfam" id="PF04307">
    <property type="entry name" value="YdjM"/>
    <property type="match status" value="1"/>
</dbReference>
<dbReference type="AlphaFoldDB" id="A0A143YE95"/>
<feature type="transmembrane region" description="Helical" evidence="1">
    <location>
        <begin position="117"/>
        <end position="140"/>
    </location>
</feature>
<keyword evidence="1" id="KW-0472">Membrane</keyword>
<evidence type="ECO:0008006" key="4">
    <source>
        <dbReference type="Google" id="ProtNLM"/>
    </source>
</evidence>
<feature type="transmembrane region" description="Helical" evidence="1">
    <location>
        <begin position="176"/>
        <end position="197"/>
    </location>
</feature>
<dbReference type="InterPro" id="IPR007404">
    <property type="entry name" value="YdjM-like"/>
</dbReference>
<proteinExistence type="predicted"/>
<dbReference type="Proteomes" id="UP000242754">
    <property type="component" value="Unassembled WGS sequence"/>
</dbReference>
<evidence type="ECO:0000256" key="1">
    <source>
        <dbReference type="SAM" id="Phobius"/>
    </source>
</evidence>
<accession>A0A143YE95</accession>
<dbReference type="RefSeq" id="WP_177194312.1">
    <property type="nucleotide sequence ID" value="NZ_FJNE01000002.1"/>
</dbReference>
<protein>
    <recommendedName>
        <fullName evidence="4">Metal-dependent hydrolase</fullName>
    </recommendedName>
</protein>
<keyword evidence="1" id="KW-1133">Transmembrane helix</keyword>
<feature type="transmembrane region" description="Helical" evidence="1">
    <location>
        <begin position="87"/>
        <end position="105"/>
    </location>
</feature>
<gene>
    <name evidence="2" type="ORF">Tpal_747</name>
</gene>
<name>A0A143YE95_9LACT</name>